<sequence>MLSLLRNHTRTIPPLTKLGYASLDQYDQHTNMDLLAIIRKTIQLTNEHSVRSNKRTDAFHHEIGKLVISWNPSWTYTIEHAVPIPCGRSKKYKADIAFFDPTAKLVAVVLAKCSMNNISQNEANLDNVKIGECVKVRSGNPEVKIYCLDIIPVRRPYYFKDGSIKHWETTDIEKDRESSKGWLTMMQAVKPPLVDDKFVIYTNNEYPTPDTVVCTSIADSADFDRFRNTILAMRPTP</sequence>
<reference evidence="1" key="1">
    <citation type="journal article" date="2020" name="Nature">
        <title>Giant virus diversity and host interactions through global metagenomics.</title>
        <authorList>
            <person name="Schulz F."/>
            <person name="Roux S."/>
            <person name="Paez-Espino D."/>
            <person name="Jungbluth S."/>
            <person name="Walsh D.A."/>
            <person name="Denef V.J."/>
            <person name="McMahon K.D."/>
            <person name="Konstantinidis K.T."/>
            <person name="Eloe-Fadrosh E.A."/>
            <person name="Kyrpides N.C."/>
            <person name="Woyke T."/>
        </authorList>
    </citation>
    <scope>NUCLEOTIDE SEQUENCE</scope>
    <source>
        <strain evidence="1">GVMAG-M-3300021137-6</strain>
    </source>
</reference>
<dbReference type="AlphaFoldDB" id="A0A6C0CIC0"/>
<organism evidence="1">
    <name type="scientific">viral metagenome</name>
    <dbReference type="NCBI Taxonomy" id="1070528"/>
    <lineage>
        <taxon>unclassified sequences</taxon>
        <taxon>metagenomes</taxon>
        <taxon>organismal metagenomes</taxon>
    </lineage>
</organism>
<protein>
    <submittedName>
        <fullName evidence="1">Uncharacterized protein</fullName>
    </submittedName>
</protein>
<accession>A0A6C0CIC0</accession>
<name>A0A6C0CIC0_9ZZZZ</name>
<evidence type="ECO:0000313" key="1">
    <source>
        <dbReference type="EMBL" id="QHT03922.1"/>
    </source>
</evidence>
<dbReference type="EMBL" id="MN739420">
    <property type="protein sequence ID" value="QHT03922.1"/>
    <property type="molecule type" value="Genomic_DNA"/>
</dbReference>
<proteinExistence type="predicted"/>